<dbReference type="InterPro" id="IPR047951">
    <property type="entry name" value="Transpos_ISL3"/>
</dbReference>
<feature type="domain" description="Transposase IS204/IS1001/IS1096/IS1165 DDE" evidence="1">
    <location>
        <begin position="157"/>
        <end position="279"/>
    </location>
</feature>
<dbReference type="Pfam" id="PF01610">
    <property type="entry name" value="DDE_Tnp_ISL3"/>
    <property type="match status" value="1"/>
</dbReference>
<dbReference type="NCBIfam" id="NF033550">
    <property type="entry name" value="transpos_ISL3"/>
    <property type="match status" value="1"/>
</dbReference>
<feature type="domain" description="Transposase IS204/IS1001/IS1096/IS1165 zinc-finger" evidence="2">
    <location>
        <begin position="38"/>
        <end position="80"/>
    </location>
</feature>
<dbReference type="PANTHER" id="PTHR33498">
    <property type="entry name" value="TRANSPOSASE FOR INSERTION SEQUENCE ELEMENT IS1557"/>
    <property type="match status" value="1"/>
</dbReference>
<dbReference type="PANTHER" id="PTHR33498:SF1">
    <property type="entry name" value="TRANSPOSASE FOR INSERTION SEQUENCE ELEMENT IS1557"/>
    <property type="match status" value="1"/>
</dbReference>
<evidence type="ECO:0000313" key="3">
    <source>
        <dbReference type="EMBL" id="RBP05263.1"/>
    </source>
</evidence>
<reference evidence="3 4" key="1">
    <citation type="submission" date="2018-06" db="EMBL/GenBank/DDBJ databases">
        <title>Genomic Encyclopedia of Type Strains, Phase IV (KMG-IV): sequencing the most valuable type-strain genomes for metagenomic binning, comparative biology and taxonomic classification.</title>
        <authorList>
            <person name="Goeker M."/>
        </authorList>
    </citation>
    <scope>NUCLEOTIDE SEQUENCE [LARGE SCALE GENOMIC DNA]</scope>
    <source>
        <strain evidence="3 4">DSM 24875</strain>
    </source>
</reference>
<dbReference type="EMBL" id="QNRK01000035">
    <property type="protein sequence ID" value="RBP05263.1"/>
    <property type="molecule type" value="Genomic_DNA"/>
</dbReference>
<sequence length="342" mass="37976">MPSLHASKLLPPGFSAVATSSDRDSAAITIRATGAISACPSCGVLSDRIHSRYLRRLADLPIAGQRVVLKLLARRFRCDAALCARRIFTERFDCNVLEPWARRTVRLDQVVHCLALALGGRPAASFARRLSMPVSNDTLLRAVRRHGSPSFPPPAIIGIDDWAWRRNQRYGTLICDLERRKTIALLPDREPATAEAWLTNQPQIAVVARDRGGGYALATQRALPNAVQVADRWHLMENASHAFLDAVRKSMRQIRAAIGAATINPALLTAAEKLQYEGYLRREETNAAILAMAKEGATIKEIVRRTGYSRGLARKVLRGQRSDIFRVRSSSLDPYLPWLDEQ</sequence>
<dbReference type="AlphaFoldDB" id="A0A366ES85"/>
<protein>
    <submittedName>
        <fullName evidence="3">Transposase IS204/IS1001/IS1096/IS1165 family protein</fullName>
    </submittedName>
</protein>
<dbReference type="InterPro" id="IPR002560">
    <property type="entry name" value="Transposase_DDE"/>
</dbReference>
<keyword evidence="4" id="KW-1185">Reference proteome</keyword>
<dbReference type="InterPro" id="IPR029261">
    <property type="entry name" value="Transposase_Znf"/>
</dbReference>
<accession>A0A366ES85</accession>
<evidence type="ECO:0000313" key="4">
    <source>
        <dbReference type="Proteomes" id="UP000253529"/>
    </source>
</evidence>
<organism evidence="3 4">
    <name type="scientific">Roseiarcus fermentans</name>
    <dbReference type="NCBI Taxonomy" id="1473586"/>
    <lineage>
        <taxon>Bacteria</taxon>
        <taxon>Pseudomonadati</taxon>
        <taxon>Pseudomonadota</taxon>
        <taxon>Alphaproteobacteria</taxon>
        <taxon>Hyphomicrobiales</taxon>
        <taxon>Roseiarcaceae</taxon>
        <taxon>Roseiarcus</taxon>
    </lineage>
</organism>
<gene>
    <name evidence="3" type="ORF">DFR50_13553</name>
</gene>
<dbReference type="Proteomes" id="UP000253529">
    <property type="component" value="Unassembled WGS sequence"/>
</dbReference>
<evidence type="ECO:0000259" key="1">
    <source>
        <dbReference type="Pfam" id="PF01610"/>
    </source>
</evidence>
<comment type="caution">
    <text evidence="3">The sequence shown here is derived from an EMBL/GenBank/DDBJ whole genome shotgun (WGS) entry which is preliminary data.</text>
</comment>
<dbReference type="Pfam" id="PF14690">
    <property type="entry name" value="Zn_ribbon_ISL3"/>
    <property type="match status" value="1"/>
</dbReference>
<proteinExistence type="predicted"/>
<name>A0A366ES85_9HYPH</name>
<evidence type="ECO:0000259" key="2">
    <source>
        <dbReference type="Pfam" id="PF14690"/>
    </source>
</evidence>